<proteinExistence type="predicted"/>
<dbReference type="EMBL" id="BJNT01000034">
    <property type="protein sequence ID" value="GEC87619.1"/>
    <property type="molecule type" value="Genomic_DNA"/>
</dbReference>
<gene>
    <name evidence="1" type="ORF">CVA01_29330</name>
</gene>
<reference evidence="1 2" key="1">
    <citation type="submission" date="2019-06" db="EMBL/GenBank/DDBJ databases">
        <title>Whole genome shotgun sequence of Corynebacterium variabile NBRC 15286.</title>
        <authorList>
            <person name="Hosoyama A."/>
            <person name="Uohara A."/>
            <person name="Ohji S."/>
            <person name="Ichikawa N."/>
        </authorList>
    </citation>
    <scope>NUCLEOTIDE SEQUENCE [LARGE SCALE GENOMIC DNA]</scope>
    <source>
        <strain evidence="1 2">NBRC 15286</strain>
    </source>
</reference>
<dbReference type="Proteomes" id="UP000319986">
    <property type="component" value="Unassembled WGS sequence"/>
</dbReference>
<evidence type="ECO:0000313" key="1">
    <source>
        <dbReference type="EMBL" id="GEC87619.1"/>
    </source>
</evidence>
<sequence length="55" mass="5876">MATTETPRVARARARAAVAASKKTGDILPRSTYKLAGVPPAKNATDRIQRKAANR</sequence>
<organism evidence="1 2">
    <name type="scientific">Corynebacterium variabile</name>
    <dbReference type="NCBI Taxonomy" id="1727"/>
    <lineage>
        <taxon>Bacteria</taxon>
        <taxon>Bacillati</taxon>
        <taxon>Actinomycetota</taxon>
        <taxon>Actinomycetes</taxon>
        <taxon>Mycobacteriales</taxon>
        <taxon>Corynebacteriaceae</taxon>
        <taxon>Corynebacterium</taxon>
    </lineage>
</organism>
<comment type="caution">
    <text evidence="1">The sequence shown here is derived from an EMBL/GenBank/DDBJ whole genome shotgun (WGS) entry which is preliminary data.</text>
</comment>
<dbReference type="AlphaFoldDB" id="A0A4Y4C6Z0"/>
<accession>A0A4Y4C6Z0</accession>
<dbReference type="GeneID" id="82889102"/>
<name>A0A4Y4C6Z0_9CORY</name>
<evidence type="ECO:0000313" key="2">
    <source>
        <dbReference type="Proteomes" id="UP000319986"/>
    </source>
</evidence>
<protein>
    <submittedName>
        <fullName evidence="1">Uncharacterized protein</fullName>
    </submittedName>
</protein>
<dbReference type="RefSeq" id="WP_170209813.1">
    <property type="nucleotide sequence ID" value="NZ_BJNT01000034.1"/>
</dbReference>